<dbReference type="Gramene" id="PRQ33596">
    <property type="protein sequence ID" value="PRQ33596"/>
    <property type="gene ID" value="RchiOBHm_Chr5g0059361"/>
</dbReference>
<dbReference type="GO" id="GO:0006352">
    <property type="term" value="P:DNA-templated transcription initiation"/>
    <property type="evidence" value="ECO:0007669"/>
    <property type="project" value="InterPro"/>
</dbReference>
<dbReference type="PANTHER" id="PTHR10126">
    <property type="entry name" value="TATA-BOX BINDING PROTEIN"/>
    <property type="match status" value="1"/>
</dbReference>
<dbReference type="GO" id="GO:0003677">
    <property type="term" value="F:DNA binding"/>
    <property type="evidence" value="ECO:0007669"/>
    <property type="project" value="UniProtKB-KW"/>
</dbReference>
<dbReference type="EMBL" id="PDCK01000043">
    <property type="protein sequence ID" value="PRQ33596.1"/>
    <property type="molecule type" value="Genomic_DNA"/>
</dbReference>
<organism evidence="4 5">
    <name type="scientific">Rosa chinensis</name>
    <name type="common">China rose</name>
    <dbReference type="NCBI Taxonomy" id="74649"/>
    <lineage>
        <taxon>Eukaryota</taxon>
        <taxon>Viridiplantae</taxon>
        <taxon>Streptophyta</taxon>
        <taxon>Embryophyta</taxon>
        <taxon>Tracheophyta</taxon>
        <taxon>Spermatophyta</taxon>
        <taxon>Magnoliopsida</taxon>
        <taxon>eudicotyledons</taxon>
        <taxon>Gunneridae</taxon>
        <taxon>Pentapetalae</taxon>
        <taxon>rosids</taxon>
        <taxon>fabids</taxon>
        <taxon>Rosales</taxon>
        <taxon>Rosaceae</taxon>
        <taxon>Rosoideae</taxon>
        <taxon>Rosoideae incertae sedis</taxon>
        <taxon>Rosa</taxon>
    </lineage>
</organism>
<protein>
    <submittedName>
        <fullName evidence="4">Putative TATA-box binding protein</fullName>
    </submittedName>
</protein>
<keyword evidence="2" id="KW-0238">DNA-binding</keyword>
<keyword evidence="3" id="KW-0804">Transcription</keyword>
<gene>
    <name evidence="4" type="ORF">RchiOBHm_Chr5g0059361</name>
</gene>
<evidence type="ECO:0000313" key="4">
    <source>
        <dbReference type="EMBL" id="PRQ33596.1"/>
    </source>
</evidence>
<keyword evidence="5" id="KW-1185">Reference proteome</keyword>
<comment type="caution">
    <text evidence="4">The sequence shown here is derived from an EMBL/GenBank/DDBJ whole genome shotgun (WGS) entry which is preliminary data.</text>
</comment>
<dbReference type="Proteomes" id="UP000238479">
    <property type="component" value="Chromosome 5"/>
</dbReference>
<proteinExistence type="inferred from homology"/>
<accession>A0A2P6QHD6</accession>
<evidence type="ECO:0000256" key="2">
    <source>
        <dbReference type="ARBA" id="ARBA00023125"/>
    </source>
</evidence>
<dbReference type="Gene3D" id="3.30.310.10">
    <property type="entry name" value="TATA-Binding Protein"/>
    <property type="match status" value="3"/>
</dbReference>
<dbReference type="AlphaFoldDB" id="A0A2P6QHD6"/>
<dbReference type="InterPro" id="IPR012295">
    <property type="entry name" value="TBP_dom_sf"/>
</dbReference>
<dbReference type="SUPFAM" id="SSF55945">
    <property type="entry name" value="TATA-box binding protein-like"/>
    <property type="match status" value="2"/>
</dbReference>
<dbReference type="InterPro" id="IPR000814">
    <property type="entry name" value="TBP"/>
</dbReference>
<sequence>MQNSIPKCLHSLIMRVRDPKATVLIFASGKMVCSAKSEELSQLAARKCARTILKMGFNAKFKDFKIQNIVANCDVRFPIRLEGLRYHVNEPKITLLVFASGKVVITGAKCREDLHKAFELIYLGYVCIRPWTLLPEVRKEVTGDFY</sequence>
<evidence type="ECO:0000256" key="1">
    <source>
        <dbReference type="ARBA" id="ARBA00005560"/>
    </source>
</evidence>
<evidence type="ECO:0000313" key="5">
    <source>
        <dbReference type="Proteomes" id="UP000238479"/>
    </source>
</evidence>
<comment type="similarity">
    <text evidence="1">Belongs to the TBP family.</text>
</comment>
<dbReference type="Pfam" id="PF00352">
    <property type="entry name" value="TBP"/>
    <property type="match status" value="2"/>
</dbReference>
<dbReference type="STRING" id="74649.A0A2P6QHD6"/>
<dbReference type="PRINTS" id="PR00686">
    <property type="entry name" value="TIFACTORIID"/>
</dbReference>
<name>A0A2P6QHD6_ROSCH</name>
<evidence type="ECO:0000256" key="3">
    <source>
        <dbReference type="ARBA" id="ARBA00023163"/>
    </source>
</evidence>
<reference evidence="4 5" key="1">
    <citation type="journal article" date="2018" name="Nat. Genet.">
        <title>The Rosa genome provides new insights in the design of modern roses.</title>
        <authorList>
            <person name="Bendahmane M."/>
        </authorList>
    </citation>
    <scope>NUCLEOTIDE SEQUENCE [LARGE SCALE GENOMIC DNA]</scope>
    <source>
        <strain evidence="5">cv. Old Blush</strain>
    </source>
</reference>